<dbReference type="EMBL" id="JAAKZF010000003">
    <property type="protein sequence ID" value="NGO50424.1"/>
    <property type="molecule type" value="Genomic_DNA"/>
</dbReference>
<dbReference type="Pfam" id="PF23812">
    <property type="entry name" value="Phage_TAC_18"/>
    <property type="match status" value="1"/>
</dbReference>
<reference evidence="1 2" key="1">
    <citation type="submission" date="2020-02" db="EMBL/GenBank/DDBJ databases">
        <title>Genome sequence of strain CCNWXJ40-4.</title>
        <authorList>
            <person name="Gao J."/>
            <person name="Sun J."/>
        </authorList>
    </citation>
    <scope>NUCLEOTIDE SEQUENCE [LARGE SCALE GENOMIC DNA]</scope>
    <source>
        <strain evidence="1 2">CCNWXJ 40-4</strain>
    </source>
</reference>
<gene>
    <name evidence="1" type="ORF">G6N73_04385</name>
</gene>
<comment type="caution">
    <text evidence="1">The sequence shown here is derived from an EMBL/GenBank/DDBJ whole genome shotgun (WGS) entry which is preliminary data.</text>
</comment>
<name>A0A6G4W794_9HYPH</name>
<organism evidence="1 2">
    <name type="scientific">Allomesorhizobium camelthorni</name>
    <dbReference type="NCBI Taxonomy" id="475069"/>
    <lineage>
        <taxon>Bacteria</taxon>
        <taxon>Pseudomonadati</taxon>
        <taxon>Pseudomonadota</taxon>
        <taxon>Alphaproteobacteria</taxon>
        <taxon>Hyphomicrobiales</taxon>
        <taxon>Phyllobacteriaceae</taxon>
        <taxon>Allomesorhizobium</taxon>
    </lineage>
</organism>
<dbReference type="Proteomes" id="UP001642900">
    <property type="component" value="Unassembled WGS sequence"/>
</dbReference>
<dbReference type="InterPro" id="IPR056919">
    <property type="entry name" value="Phage_TAC_18"/>
</dbReference>
<accession>A0A6G4W794</accession>
<evidence type="ECO:0000313" key="2">
    <source>
        <dbReference type="Proteomes" id="UP001642900"/>
    </source>
</evidence>
<sequence>MEGLLKRARKPEKIAEYEAELAVPPFPVPLAYLWRAFWRLRRRKGAGMSGREPIEWADLVAYLALTKTTLTPWEIEVIEDLDDLYRAATPTIGGGEE</sequence>
<dbReference type="AlphaFoldDB" id="A0A6G4W794"/>
<protein>
    <recommendedName>
        <fullName evidence="3">Tail assembly chaperone</fullName>
    </recommendedName>
</protein>
<evidence type="ECO:0000313" key="1">
    <source>
        <dbReference type="EMBL" id="NGO50424.1"/>
    </source>
</evidence>
<proteinExistence type="predicted"/>
<evidence type="ECO:0008006" key="3">
    <source>
        <dbReference type="Google" id="ProtNLM"/>
    </source>
</evidence>
<keyword evidence="2" id="KW-1185">Reference proteome</keyword>